<proteinExistence type="predicted"/>
<reference evidence="3" key="1">
    <citation type="journal article" date="2014" name="Front. Microbiol.">
        <title>High frequency of phylogenetically diverse reductive dehalogenase-homologous genes in deep subseafloor sedimentary metagenomes.</title>
        <authorList>
            <person name="Kawai M."/>
            <person name="Futagami T."/>
            <person name="Toyoda A."/>
            <person name="Takaki Y."/>
            <person name="Nishi S."/>
            <person name="Hori S."/>
            <person name="Arai W."/>
            <person name="Tsubouchi T."/>
            <person name="Morono Y."/>
            <person name="Uchiyama I."/>
            <person name="Ito T."/>
            <person name="Fujiyama A."/>
            <person name="Inagaki F."/>
            <person name="Takami H."/>
        </authorList>
    </citation>
    <scope>NUCLEOTIDE SEQUENCE</scope>
    <source>
        <strain evidence="3">Expedition CK06-06</strain>
    </source>
</reference>
<dbReference type="Gene3D" id="3.10.28.10">
    <property type="entry name" value="Homing endonucleases"/>
    <property type="match status" value="1"/>
</dbReference>
<dbReference type="GO" id="GO:0043937">
    <property type="term" value="P:regulation of sporulation"/>
    <property type="evidence" value="ECO:0007669"/>
    <property type="project" value="InterPro"/>
</dbReference>
<dbReference type="AlphaFoldDB" id="X1L6N2"/>
<dbReference type="Pfam" id="PF14527">
    <property type="entry name" value="LAGLIDADG_WhiA"/>
    <property type="match status" value="1"/>
</dbReference>
<dbReference type="InterPro" id="IPR027434">
    <property type="entry name" value="Homing_endonucl"/>
</dbReference>
<dbReference type="InterPro" id="IPR018478">
    <property type="entry name" value="Sporu_reg_WhiA_N_dom"/>
</dbReference>
<dbReference type="Pfam" id="PF10298">
    <property type="entry name" value="WhiA_N"/>
    <property type="match status" value="1"/>
</dbReference>
<evidence type="ECO:0008006" key="4">
    <source>
        <dbReference type="Google" id="ProtNLM"/>
    </source>
</evidence>
<name>X1L6N2_9ZZZZ</name>
<dbReference type="PANTHER" id="PTHR37307:SF1">
    <property type="entry name" value="CELL DIVISION PROTEIN WHIA-RELATED"/>
    <property type="match status" value="1"/>
</dbReference>
<dbReference type="EMBL" id="BARV01004056">
    <property type="protein sequence ID" value="GAI14987.1"/>
    <property type="molecule type" value="Genomic_DNA"/>
</dbReference>
<organism evidence="3">
    <name type="scientific">marine sediment metagenome</name>
    <dbReference type="NCBI Taxonomy" id="412755"/>
    <lineage>
        <taxon>unclassified sequences</taxon>
        <taxon>metagenomes</taxon>
        <taxon>ecological metagenomes</taxon>
    </lineage>
</organism>
<sequence length="221" mass="26101">MGKIKSFSAHVKDELTREIPEKDCCKKAELYASIRIYGYVAEKREQEENKKEDKEKKSFEVKINTESASVARRTIKLIRDLFSHKISAYTEVKSYKNKRKRYSIIIPIQERITEFLKALKILDDNFKISERVSSNLIRKKCCQISFLRSYFYNSGYISNPKSGYHLELVIKNEEDAKKISKILNKFSINPKIYKRRESFNIYLKRSEDIFNFLKLIGAHST</sequence>
<gene>
    <name evidence="3" type="ORF">S06H3_09278</name>
</gene>
<dbReference type="SUPFAM" id="SSF55608">
    <property type="entry name" value="Homing endonucleases"/>
    <property type="match status" value="1"/>
</dbReference>
<feature type="domain" description="Sporulation transcription regulator WhiA N-terminal" evidence="1">
    <location>
        <begin position="56"/>
        <end position="122"/>
    </location>
</feature>
<protein>
    <recommendedName>
        <fullName evidence="4">DOD-type homing endonuclease domain-containing protein</fullName>
    </recommendedName>
</protein>
<feature type="domain" description="WhiA LAGLIDADG-like" evidence="2">
    <location>
        <begin position="145"/>
        <end position="220"/>
    </location>
</feature>
<accession>X1L6N2</accession>
<evidence type="ECO:0000313" key="3">
    <source>
        <dbReference type="EMBL" id="GAI14987.1"/>
    </source>
</evidence>
<dbReference type="PANTHER" id="PTHR37307">
    <property type="entry name" value="CELL DIVISION PROTEIN WHIA-RELATED"/>
    <property type="match status" value="1"/>
</dbReference>
<comment type="caution">
    <text evidence="3">The sequence shown here is derived from an EMBL/GenBank/DDBJ whole genome shotgun (WGS) entry which is preliminary data.</text>
</comment>
<dbReference type="InterPro" id="IPR039518">
    <property type="entry name" value="WhiA_LAGLIDADG_dom"/>
</dbReference>
<dbReference type="NCBIfam" id="TIGR00647">
    <property type="entry name" value="DNA_bind_WhiA"/>
    <property type="match status" value="1"/>
</dbReference>
<dbReference type="InterPro" id="IPR003802">
    <property type="entry name" value="Sporulation_regulator_WhiA"/>
</dbReference>
<evidence type="ECO:0000259" key="1">
    <source>
        <dbReference type="Pfam" id="PF10298"/>
    </source>
</evidence>
<feature type="non-terminal residue" evidence="3">
    <location>
        <position position="221"/>
    </location>
</feature>
<evidence type="ECO:0000259" key="2">
    <source>
        <dbReference type="Pfam" id="PF14527"/>
    </source>
</evidence>